<feature type="transmembrane region" description="Helical" evidence="7">
    <location>
        <begin position="32"/>
        <end position="54"/>
    </location>
</feature>
<feature type="transmembrane region" description="Helical" evidence="7">
    <location>
        <begin position="435"/>
        <end position="455"/>
    </location>
</feature>
<gene>
    <name evidence="8" type="ORF">DNG_10321</name>
</gene>
<evidence type="ECO:0000313" key="8">
    <source>
        <dbReference type="EMBL" id="SPO07626.1"/>
    </source>
</evidence>
<feature type="transmembrane region" description="Helical" evidence="7">
    <location>
        <begin position="86"/>
        <end position="105"/>
    </location>
</feature>
<name>A0AAE8N7E5_9PEZI</name>
<dbReference type="AlphaFoldDB" id="A0AAE8N7E5"/>
<evidence type="ECO:0000256" key="7">
    <source>
        <dbReference type="RuleBase" id="RU363058"/>
    </source>
</evidence>
<keyword evidence="9" id="KW-1185">Reference proteome</keyword>
<accession>A0AAE8N7E5</accession>
<comment type="similarity">
    <text evidence="7">Belongs to the inorganic phosphate transporter (PiT) (TC 2.A.20) family.</text>
</comment>
<comment type="subcellular location">
    <subcellularLocation>
        <location evidence="1 7">Membrane</location>
        <topology evidence="1 7">Multi-pass membrane protein</topology>
    </subcellularLocation>
</comment>
<dbReference type="Pfam" id="PF01384">
    <property type="entry name" value="PHO4"/>
    <property type="match status" value="1"/>
</dbReference>
<dbReference type="PANTHER" id="PTHR11101">
    <property type="entry name" value="PHOSPHATE TRANSPORTER"/>
    <property type="match status" value="1"/>
</dbReference>
<keyword evidence="2 7" id="KW-0813">Transport</keyword>
<dbReference type="GO" id="GO:0005315">
    <property type="term" value="F:phosphate transmembrane transporter activity"/>
    <property type="evidence" value="ECO:0007669"/>
    <property type="project" value="InterPro"/>
</dbReference>
<reference evidence="8" key="1">
    <citation type="submission" date="2018-03" db="EMBL/GenBank/DDBJ databases">
        <authorList>
            <person name="Guldener U."/>
        </authorList>
    </citation>
    <scope>NUCLEOTIDE SEQUENCE</scope>
</reference>
<dbReference type="EMBL" id="ONZQ02000022">
    <property type="protein sequence ID" value="SPO07626.1"/>
    <property type="molecule type" value="Genomic_DNA"/>
</dbReference>
<feature type="transmembrane region" description="Helical" evidence="7">
    <location>
        <begin position="117"/>
        <end position="135"/>
    </location>
</feature>
<keyword evidence="6 7" id="KW-0472">Membrane</keyword>
<protein>
    <recommendedName>
        <fullName evidence="7">Phosphate transporter</fullName>
    </recommendedName>
</protein>
<evidence type="ECO:0000256" key="5">
    <source>
        <dbReference type="ARBA" id="ARBA00022989"/>
    </source>
</evidence>
<feature type="transmembrane region" description="Helical" evidence="7">
    <location>
        <begin position="522"/>
        <end position="549"/>
    </location>
</feature>
<dbReference type="PANTHER" id="PTHR11101:SF80">
    <property type="entry name" value="PHOSPHATE TRANSPORTER"/>
    <property type="match status" value="1"/>
</dbReference>
<evidence type="ECO:0000256" key="1">
    <source>
        <dbReference type="ARBA" id="ARBA00004141"/>
    </source>
</evidence>
<proteinExistence type="inferred from homology"/>
<feature type="transmembrane region" description="Helical" evidence="7">
    <location>
        <begin position="6"/>
        <end position="25"/>
    </location>
</feature>
<comment type="caution">
    <text evidence="8">The sequence shown here is derived from an EMBL/GenBank/DDBJ whole genome shotgun (WGS) entry which is preliminary data.</text>
</comment>
<sequence length="553" mass="58884">MPLHQFDYLFVIGTIFVVLNAWNIGANDVANAWASAVASLSISYIGAMSVASVMEFSGAVFAGAGVTDTIRNGIIDTAQFADNPPLLMLGMVCAVTASALCLTIATKVGMPVSSTHTLIGGLMGFGIAALGTGAVKWVADEPGVAAISSGVVQVFITWVIAPCLAGVFAALIFTITKFTVLLRQRPEMKGLVLFPVYFSATGSLIALLLLSKGGTIKVADEQVPAVVIGIGLGTGGLVALTLVPWLYRTAILDDWQLKWYDMWKGPFLLRRGPVPPNPSESSVPAERPRPLSLNLHSRQNSSDIESNVVKDEVTPVVTEVVPHKSLIGPKPDGPWHSKELLWWAVKFAVLHGVDKDVVNLQNEGDGSLSKNINEMHARSVQYDAKAEHLFKFLQVLTSATASFAHGANDVSNAIGPYTTIFEIWRDGKLSTSSEIPTWILVGAGFGIVVGLWTYGYNIMKNLGNKLTLLSPSRGFSIDVGSATTVILATKLGLPVSTTQCITGATVGVGLCNGDWRSINWRIIAFIYSGWIFTLPVAATLSGALMGFIINAPQ</sequence>
<keyword evidence="5 7" id="KW-1133">Transmembrane helix</keyword>
<evidence type="ECO:0000256" key="6">
    <source>
        <dbReference type="ARBA" id="ARBA00023136"/>
    </source>
</evidence>
<feature type="transmembrane region" description="Helical" evidence="7">
    <location>
        <begin position="155"/>
        <end position="178"/>
    </location>
</feature>
<dbReference type="GO" id="GO:0035435">
    <property type="term" value="P:phosphate ion transmembrane transport"/>
    <property type="evidence" value="ECO:0007669"/>
    <property type="project" value="TreeGrafter"/>
</dbReference>
<feature type="transmembrane region" description="Helical" evidence="7">
    <location>
        <begin position="223"/>
        <end position="247"/>
    </location>
</feature>
<keyword evidence="4 7" id="KW-0812">Transmembrane</keyword>
<evidence type="ECO:0000256" key="2">
    <source>
        <dbReference type="ARBA" id="ARBA00022448"/>
    </source>
</evidence>
<comment type="function">
    <text evidence="7">Sodium-phosphate symporter.</text>
</comment>
<evidence type="ECO:0000313" key="9">
    <source>
        <dbReference type="Proteomes" id="UP001187682"/>
    </source>
</evidence>
<evidence type="ECO:0000256" key="3">
    <source>
        <dbReference type="ARBA" id="ARBA00022592"/>
    </source>
</evidence>
<dbReference type="Proteomes" id="UP001187682">
    <property type="component" value="Unassembled WGS sequence"/>
</dbReference>
<feature type="transmembrane region" description="Helical" evidence="7">
    <location>
        <begin position="190"/>
        <end position="211"/>
    </location>
</feature>
<organism evidence="8 9">
    <name type="scientific">Cephalotrichum gorgonifer</name>
    <dbReference type="NCBI Taxonomy" id="2041049"/>
    <lineage>
        <taxon>Eukaryota</taxon>
        <taxon>Fungi</taxon>
        <taxon>Dikarya</taxon>
        <taxon>Ascomycota</taxon>
        <taxon>Pezizomycotina</taxon>
        <taxon>Sordariomycetes</taxon>
        <taxon>Hypocreomycetidae</taxon>
        <taxon>Microascales</taxon>
        <taxon>Microascaceae</taxon>
        <taxon>Cephalotrichum</taxon>
    </lineage>
</organism>
<keyword evidence="3 7" id="KW-0592">Phosphate transport</keyword>
<evidence type="ECO:0000256" key="4">
    <source>
        <dbReference type="ARBA" id="ARBA00022692"/>
    </source>
</evidence>
<dbReference type="InterPro" id="IPR001204">
    <property type="entry name" value="Phos_transporter"/>
</dbReference>
<dbReference type="GO" id="GO:0016020">
    <property type="term" value="C:membrane"/>
    <property type="evidence" value="ECO:0007669"/>
    <property type="project" value="UniProtKB-SubCell"/>
</dbReference>